<evidence type="ECO:0000256" key="1">
    <source>
        <dbReference type="SAM" id="MobiDB-lite"/>
    </source>
</evidence>
<organism evidence="2 3">
    <name type="scientific">Elysia marginata</name>
    <dbReference type="NCBI Taxonomy" id="1093978"/>
    <lineage>
        <taxon>Eukaryota</taxon>
        <taxon>Metazoa</taxon>
        <taxon>Spiralia</taxon>
        <taxon>Lophotrochozoa</taxon>
        <taxon>Mollusca</taxon>
        <taxon>Gastropoda</taxon>
        <taxon>Heterobranchia</taxon>
        <taxon>Euthyneura</taxon>
        <taxon>Panpulmonata</taxon>
        <taxon>Sacoglossa</taxon>
        <taxon>Placobranchoidea</taxon>
        <taxon>Plakobranchidae</taxon>
        <taxon>Elysia</taxon>
    </lineage>
</organism>
<proteinExistence type="predicted"/>
<evidence type="ECO:0000313" key="3">
    <source>
        <dbReference type="Proteomes" id="UP000762676"/>
    </source>
</evidence>
<name>A0AAV4IK23_9GAST</name>
<keyword evidence="3" id="KW-1185">Reference proteome</keyword>
<sequence length="153" mass="16428">MIVKIEPEDSPMRSMVLRPGPFHTEMSFPGCMGRLMEGSGFCPQGLQCLAIRPSAVHTAIDSAGPNIPGGDINEDRVGGLSLFDKLVNGELAVQDCVLVTSLVSILKTGKENRTDESPHGYPMVTVHEHGTPSTTFHQSREVGKMESASSYSV</sequence>
<feature type="region of interest" description="Disordered" evidence="1">
    <location>
        <begin position="130"/>
        <end position="153"/>
    </location>
</feature>
<comment type="caution">
    <text evidence="2">The sequence shown here is derived from an EMBL/GenBank/DDBJ whole genome shotgun (WGS) entry which is preliminary data.</text>
</comment>
<gene>
    <name evidence="2" type="ORF">ElyMa_001292000</name>
</gene>
<protein>
    <submittedName>
        <fullName evidence="2">Uncharacterized protein</fullName>
    </submittedName>
</protein>
<accession>A0AAV4IK23</accession>
<evidence type="ECO:0000313" key="2">
    <source>
        <dbReference type="EMBL" id="GFS09161.1"/>
    </source>
</evidence>
<dbReference type="EMBL" id="BMAT01002557">
    <property type="protein sequence ID" value="GFS09161.1"/>
    <property type="molecule type" value="Genomic_DNA"/>
</dbReference>
<dbReference type="AlphaFoldDB" id="A0AAV4IK23"/>
<dbReference type="Proteomes" id="UP000762676">
    <property type="component" value="Unassembled WGS sequence"/>
</dbReference>
<reference evidence="2 3" key="1">
    <citation type="journal article" date="2021" name="Elife">
        <title>Chloroplast acquisition without the gene transfer in kleptoplastic sea slugs, Plakobranchus ocellatus.</title>
        <authorList>
            <person name="Maeda T."/>
            <person name="Takahashi S."/>
            <person name="Yoshida T."/>
            <person name="Shimamura S."/>
            <person name="Takaki Y."/>
            <person name="Nagai Y."/>
            <person name="Toyoda A."/>
            <person name="Suzuki Y."/>
            <person name="Arimoto A."/>
            <person name="Ishii H."/>
            <person name="Satoh N."/>
            <person name="Nishiyama T."/>
            <person name="Hasebe M."/>
            <person name="Maruyama T."/>
            <person name="Minagawa J."/>
            <person name="Obokata J."/>
            <person name="Shigenobu S."/>
        </authorList>
    </citation>
    <scope>NUCLEOTIDE SEQUENCE [LARGE SCALE GENOMIC DNA]</scope>
</reference>